<proteinExistence type="predicted"/>
<feature type="transmembrane region" description="Helical" evidence="1">
    <location>
        <begin position="21"/>
        <end position="41"/>
    </location>
</feature>
<accession>A0A7G1NZF3</accession>
<dbReference type="EMBL" id="AP023440">
    <property type="protein sequence ID" value="BCL26947.1"/>
    <property type="molecule type" value="Genomic_DNA"/>
</dbReference>
<reference evidence="3 4" key="1">
    <citation type="journal article" date="2014" name="Int. J. Syst. Evol. Microbiol.">
        <title>Complete genome sequence of Corynebacterium casei LMG S-19264T (=DSM 44701T), isolated from a smear-ripened cheese.</title>
        <authorList>
            <consortium name="US DOE Joint Genome Institute (JGI-PGF)"/>
            <person name="Walter F."/>
            <person name="Albersmeier A."/>
            <person name="Kalinowski J."/>
            <person name="Ruckert C."/>
        </authorList>
    </citation>
    <scope>NUCLEOTIDE SEQUENCE [LARGE SCALE GENOMIC DNA]</scope>
    <source>
        <strain evidence="3 4">JCM 4677</strain>
    </source>
</reference>
<keyword evidence="4" id="KW-1185">Reference proteome</keyword>
<dbReference type="AlphaFoldDB" id="A0A7G1NZF3"/>
<evidence type="ECO:0000256" key="1">
    <source>
        <dbReference type="SAM" id="Phobius"/>
    </source>
</evidence>
<keyword evidence="1" id="KW-0472">Membrane</keyword>
<dbReference type="Pfam" id="PF13628">
    <property type="entry name" value="DUF4142"/>
    <property type="match status" value="1"/>
</dbReference>
<sequence>MLVPNDRLACPGRHLLRRINGTALVVVALLGTLDALPFPVWSYTGRAGPGPADLAAGTVPTRWGLLTASDRDLLVRLRLAGLWQLPAARQALERSPGGALKEAADQLITGHTGLDRRVRVVARDLGVELPGRPTAQQRGRLRQLTAASDEDYEKVWADLLRSAHGTLFPAIGAVRNETRNSLVRQLASAAHQVVLDHITVLETCVGRSSEPQMLL</sequence>
<dbReference type="PANTHER" id="PTHR38593:SF1">
    <property type="entry name" value="BLR2558 PROTEIN"/>
    <property type="match status" value="1"/>
</dbReference>
<dbReference type="Proteomes" id="UP000516444">
    <property type="component" value="Chromosome"/>
</dbReference>
<gene>
    <name evidence="3" type="ORF">GCM10017557_18060</name>
</gene>
<evidence type="ECO:0000259" key="2">
    <source>
        <dbReference type="Pfam" id="PF13628"/>
    </source>
</evidence>
<keyword evidence="1" id="KW-0812">Transmembrane</keyword>
<dbReference type="PANTHER" id="PTHR38593">
    <property type="entry name" value="BLR2558 PROTEIN"/>
    <property type="match status" value="1"/>
</dbReference>
<organism evidence="3 4">
    <name type="scientific">Streptomyces aurantiacus</name>
    <dbReference type="NCBI Taxonomy" id="47760"/>
    <lineage>
        <taxon>Bacteria</taxon>
        <taxon>Bacillati</taxon>
        <taxon>Actinomycetota</taxon>
        <taxon>Actinomycetes</taxon>
        <taxon>Kitasatosporales</taxon>
        <taxon>Streptomycetaceae</taxon>
        <taxon>Streptomyces</taxon>
        <taxon>Streptomyces aurantiacus group</taxon>
    </lineage>
</organism>
<name>A0A7G1NZF3_9ACTN</name>
<dbReference type="InterPro" id="IPR025419">
    <property type="entry name" value="DUF4142"/>
</dbReference>
<dbReference type="KEGG" id="sgm:GCM10017557_18060"/>
<evidence type="ECO:0000313" key="4">
    <source>
        <dbReference type="Proteomes" id="UP000516444"/>
    </source>
</evidence>
<protein>
    <recommendedName>
        <fullName evidence="2">DUF4142 domain-containing protein</fullName>
    </recommendedName>
</protein>
<evidence type="ECO:0000313" key="3">
    <source>
        <dbReference type="EMBL" id="BCL26947.1"/>
    </source>
</evidence>
<feature type="domain" description="DUF4142" evidence="2">
    <location>
        <begin position="69"/>
        <end position="199"/>
    </location>
</feature>
<keyword evidence="1" id="KW-1133">Transmembrane helix</keyword>